<organism evidence="1 2">
    <name type="scientific">Pyricularia oryzae (strain 70-15 / ATCC MYA-4617 / FGSC 8958)</name>
    <name type="common">Rice blast fungus</name>
    <name type="synonym">Magnaporthe oryzae</name>
    <dbReference type="NCBI Taxonomy" id="242507"/>
    <lineage>
        <taxon>Eukaryota</taxon>
        <taxon>Fungi</taxon>
        <taxon>Dikarya</taxon>
        <taxon>Ascomycota</taxon>
        <taxon>Pezizomycotina</taxon>
        <taxon>Sordariomycetes</taxon>
        <taxon>Sordariomycetidae</taxon>
        <taxon>Magnaporthales</taxon>
        <taxon>Pyriculariaceae</taxon>
        <taxon>Pyricularia</taxon>
    </lineage>
</organism>
<sequence>NGCDSPRISNRRGGGGYRYASFAAYQRGKAVRVTGGSRVLVAADRYRNYAMISGCLSVVSDFYGHRPAIMIHRRIS</sequence>
<dbReference type="EMBL" id="CM001234">
    <property type="protein sequence ID" value="EHA50383.1"/>
    <property type="molecule type" value="Genomic_DNA"/>
</dbReference>
<dbReference type="Proteomes" id="UP000009058">
    <property type="component" value="Chromosome 4"/>
</dbReference>
<feature type="non-terminal residue" evidence="1">
    <location>
        <position position="76"/>
    </location>
</feature>
<protein>
    <submittedName>
        <fullName evidence="1">Uncharacterized protein</fullName>
    </submittedName>
</protein>
<evidence type="ECO:0000313" key="2">
    <source>
        <dbReference type="Proteomes" id="UP000009058"/>
    </source>
</evidence>
<accession>G4N9J1</accession>
<dbReference type="GeneID" id="12984577"/>
<reference key="2">
    <citation type="submission" date="2011-05" db="EMBL/GenBank/DDBJ databases">
        <title>The Genome Sequence of Magnaporthe oryzae 70-15.</title>
        <authorList>
            <consortium name="The Broad Institute Genome Sequencing Platform"/>
            <person name="Ma L.-J."/>
            <person name="Dead R."/>
            <person name="Young S.K."/>
            <person name="Zeng Q."/>
            <person name="Gargeya S."/>
            <person name="Fitzgerald M."/>
            <person name="Haas B."/>
            <person name="Abouelleil A."/>
            <person name="Alvarado L."/>
            <person name="Arachchi H.M."/>
            <person name="Berlin A."/>
            <person name="Brown A."/>
            <person name="Chapman S.B."/>
            <person name="Chen Z."/>
            <person name="Dunbar C."/>
            <person name="Freedman E."/>
            <person name="Gearin G."/>
            <person name="Gellesch M."/>
            <person name="Goldberg J."/>
            <person name="Griggs A."/>
            <person name="Gujja S."/>
            <person name="Heiman D."/>
            <person name="Howarth C."/>
            <person name="Larson L."/>
            <person name="Lui A."/>
            <person name="MacDonald P.J.P."/>
            <person name="Mehta T."/>
            <person name="Montmayeur A."/>
            <person name="Murphy C."/>
            <person name="Neiman D."/>
            <person name="Pearson M."/>
            <person name="Priest M."/>
            <person name="Roberts A."/>
            <person name="Saif S."/>
            <person name="Shea T."/>
            <person name="Shenoy N."/>
            <person name="Sisk P."/>
            <person name="Stolte C."/>
            <person name="Sykes S."/>
            <person name="Yandava C."/>
            <person name="Wortman J."/>
            <person name="Nusbaum C."/>
            <person name="Birren B."/>
        </authorList>
    </citation>
    <scope>NUCLEOTIDE SEQUENCE</scope>
    <source>
        <strain>70-15</strain>
    </source>
</reference>
<evidence type="ECO:0000313" key="1">
    <source>
        <dbReference type="EMBL" id="EHA50383.1"/>
    </source>
</evidence>
<keyword evidence="2" id="KW-1185">Reference proteome</keyword>
<dbReference type="RefSeq" id="XP_003716702.1">
    <property type="nucleotide sequence ID" value="XM_003716654.1"/>
</dbReference>
<dbReference type="AlphaFoldDB" id="G4N9J1"/>
<gene>
    <name evidence="1" type="ORF">MGG_17125</name>
</gene>
<proteinExistence type="predicted"/>
<name>G4N9J1_PYRO7</name>
<reference evidence="1 2" key="1">
    <citation type="journal article" date="2005" name="Nature">
        <title>The genome sequence of the rice blast fungus Magnaporthe grisea.</title>
        <authorList>
            <person name="Dean R.A."/>
            <person name="Talbot N.J."/>
            <person name="Ebbole D.J."/>
            <person name="Farman M.L."/>
            <person name="Mitchell T.K."/>
            <person name="Orbach M.J."/>
            <person name="Thon M."/>
            <person name="Kulkarni R."/>
            <person name="Xu J.R."/>
            <person name="Pan H."/>
            <person name="Read N.D."/>
            <person name="Lee Y.H."/>
            <person name="Carbone I."/>
            <person name="Brown D."/>
            <person name="Oh Y.Y."/>
            <person name="Donofrio N."/>
            <person name="Jeong J.S."/>
            <person name="Soanes D.M."/>
            <person name="Djonovic S."/>
            <person name="Kolomiets E."/>
            <person name="Rehmeyer C."/>
            <person name="Li W."/>
            <person name="Harding M."/>
            <person name="Kim S."/>
            <person name="Lebrun M.H."/>
            <person name="Bohnert H."/>
            <person name="Coughlan S."/>
            <person name="Butler J."/>
            <person name="Calvo S."/>
            <person name="Ma L.J."/>
            <person name="Nicol R."/>
            <person name="Purcell S."/>
            <person name="Nusbaum C."/>
            <person name="Galagan J.E."/>
            <person name="Birren B.W."/>
        </authorList>
    </citation>
    <scope>NUCLEOTIDE SEQUENCE [LARGE SCALE GENOMIC DNA]</scope>
    <source>
        <strain evidence="2">70-15 / ATCC MYA-4617 / FGSC 8958</strain>
    </source>
</reference>
<dbReference type="InParanoid" id="G4N9J1"/>
<dbReference type="KEGG" id="mgr:MGG_17125"/>
<dbReference type="VEuPathDB" id="FungiDB:MGG_17125"/>